<comment type="caution">
    <text evidence="4">The sequence shown here is derived from an EMBL/GenBank/DDBJ whole genome shotgun (WGS) entry which is preliminary data.</text>
</comment>
<gene>
    <name evidence="4" type="ORF">WOA13_01135</name>
</gene>
<dbReference type="SUPFAM" id="SSF55729">
    <property type="entry name" value="Acyl-CoA N-acyltransferases (Nat)"/>
    <property type="match status" value="1"/>
</dbReference>
<accession>A0ABU9KPY3</accession>
<name>A0ABU9KPY3_9EURY</name>
<evidence type="ECO:0000256" key="2">
    <source>
        <dbReference type="ARBA" id="ARBA00023315"/>
    </source>
</evidence>
<organism evidence="4 5">
    <name type="scientific">Methanococcoides cohabitans</name>
    <dbReference type="NCBI Taxonomy" id="3136559"/>
    <lineage>
        <taxon>Archaea</taxon>
        <taxon>Methanobacteriati</taxon>
        <taxon>Methanobacteriota</taxon>
        <taxon>Stenosarchaea group</taxon>
        <taxon>Methanomicrobia</taxon>
        <taxon>Methanosarcinales</taxon>
        <taxon>Methanosarcinaceae</taxon>
        <taxon>Methanococcoides</taxon>
    </lineage>
</organism>
<keyword evidence="1" id="KW-0808">Transferase</keyword>
<evidence type="ECO:0000313" key="4">
    <source>
        <dbReference type="EMBL" id="MEL4304442.1"/>
    </source>
</evidence>
<dbReference type="PANTHER" id="PTHR10545:SF29">
    <property type="entry name" value="GH14572P-RELATED"/>
    <property type="match status" value="1"/>
</dbReference>
<dbReference type="InterPro" id="IPR051016">
    <property type="entry name" value="Diverse_Substrate_AcTransf"/>
</dbReference>
<reference evidence="4 5" key="1">
    <citation type="submission" date="2024-04" db="EMBL/GenBank/DDBJ databases">
        <title>Methanococcoides sp. LMO-2.</title>
        <authorList>
            <person name="Liang L."/>
        </authorList>
    </citation>
    <scope>NUCLEOTIDE SEQUENCE [LARGE SCALE GENOMIC DNA]</scope>
    <source>
        <strain evidence="4 5">LMO-2</strain>
    </source>
</reference>
<protein>
    <submittedName>
        <fullName evidence="4">GNAT family N-acetyltransferase</fullName>
    </submittedName>
</protein>
<keyword evidence="2" id="KW-0012">Acyltransferase</keyword>
<sequence>MNNGPKDLEVNIRSTDETDIPLIMRFIKELADFEKLSDTVVATEEDLKRSLFGERPYAEAVIAEIDGSPAGFMIFFHNFTAYVGKPGIYIEGIYVDPAYRGSGVGEALMKYCAGIAKERGCGTMNWCVLDWNPARKFYERLGAKPESDWVVYTLDEKGISELVESKNDRTT</sequence>
<feature type="domain" description="N-acetyltransferase" evidence="3">
    <location>
        <begin position="10"/>
        <end position="169"/>
    </location>
</feature>
<dbReference type="RefSeq" id="WP_342126166.1">
    <property type="nucleotide sequence ID" value="NZ_JBCAUS010000002.1"/>
</dbReference>
<keyword evidence="5" id="KW-1185">Reference proteome</keyword>
<dbReference type="PROSITE" id="PS51186">
    <property type="entry name" value="GNAT"/>
    <property type="match status" value="1"/>
</dbReference>
<dbReference type="Pfam" id="PF00583">
    <property type="entry name" value="Acetyltransf_1"/>
    <property type="match status" value="1"/>
</dbReference>
<dbReference type="CDD" id="cd04301">
    <property type="entry name" value="NAT_SF"/>
    <property type="match status" value="1"/>
</dbReference>
<dbReference type="Gene3D" id="3.40.630.30">
    <property type="match status" value="1"/>
</dbReference>
<dbReference type="InterPro" id="IPR000182">
    <property type="entry name" value="GNAT_dom"/>
</dbReference>
<evidence type="ECO:0000313" key="5">
    <source>
        <dbReference type="Proteomes" id="UP001396646"/>
    </source>
</evidence>
<dbReference type="PANTHER" id="PTHR10545">
    <property type="entry name" value="DIAMINE N-ACETYLTRANSFERASE"/>
    <property type="match status" value="1"/>
</dbReference>
<dbReference type="EMBL" id="JBCAUS010000002">
    <property type="protein sequence ID" value="MEL4304442.1"/>
    <property type="molecule type" value="Genomic_DNA"/>
</dbReference>
<proteinExistence type="predicted"/>
<evidence type="ECO:0000259" key="3">
    <source>
        <dbReference type="PROSITE" id="PS51186"/>
    </source>
</evidence>
<dbReference type="InterPro" id="IPR016181">
    <property type="entry name" value="Acyl_CoA_acyltransferase"/>
</dbReference>
<dbReference type="Proteomes" id="UP001396646">
    <property type="component" value="Unassembled WGS sequence"/>
</dbReference>
<evidence type="ECO:0000256" key="1">
    <source>
        <dbReference type="ARBA" id="ARBA00022679"/>
    </source>
</evidence>